<dbReference type="InterPro" id="IPR050838">
    <property type="entry name" value="Ketopantoate_reductase"/>
</dbReference>
<evidence type="ECO:0000256" key="7">
    <source>
        <dbReference type="ARBA" id="ARBA00022857"/>
    </source>
</evidence>
<keyword evidence="7 11" id="KW-0521">NADP</keyword>
<evidence type="ECO:0000256" key="8">
    <source>
        <dbReference type="ARBA" id="ARBA00023002"/>
    </source>
</evidence>
<gene>
    <name evidence="14" type="ORF">ACFFK0_27950</name>
</gene>
<proteinExistence type="inferred from homology"/>
<evidence type="ECO:0000256" key="3">
    <source>
        <dbReference type="ARBA" id="ARBA00007870"/>
    </source>
</evidence>
<dbReference type="Pfam" id="PF02558">
    <property type="entry name" value="ApbA"/>
    <property type="match status" value="1"/>
</dbReference>
<evidence type="ECO:0000313" key="14">
    <source>
        <dbReference type="EMBL" id="MFC0216235.1"/>
    </source>
</evidence>
<evidence type="ECO:0000259" key="12">
    <source>
        <dbReference type="Pfam" id="PF02558"/>
    </source>
</evidence>
<evidence type="ECO:0000256" key="4">
    <source>
        <dbReference type="ARBA" id="ARBA00013014"/>
    </source>
</evidence>
<evidence type="ECO:0000256" key="2">
    <source>
        <dbReference type="ARBA" id="ARBA00004994"/>
    </source>
</evidence>
<dbReference type="PANTHER" id="PTHR43765:SF2">
    <property type="entry name" value="2-DEHYDROPANTOATE 2-REDUCTASE"/>
    <property type="match status" value="1"/>
</dbReference>
<keyword evidence="8 11" id="KW-0560">Oxidoreductase</keyword>
<comment type="function">
    <text evidence="1 11">Catalyzes the NADPH-dependent reduction of ketopantoate into pantoic acid.</text>
</comment>
<dbReference type="EC" id="1.1.1.169" evidence="4 11"/>
<comment type="pathway">
    <text evidence="2 11">Cofactor biosynthesis; (R)-pantothenate biosynthesis; (R)-pantoate from 3-methyl-2-oxobutanoate: step 2/2.</text>
</comment>
<comment type="catalytic activity">
    <reaction evidence="10 11">
        <text>(R)-pantoate + NADP(+) = 2-dehydropantoate + NADPH + H(+)</text>
        <dbReference type="Rhea" id="RHEA:16233"/>
        <dbReference type="ChEBI" id="CHEBI:11561"/>
        <dbReference type="ChEBI" id="CHEBI:15378"/>
        <dbReference type="ChEBI" id="CHEBI:15980"/>
        <dbReference type="ChEBI" id="CHEBI:57783"/>
        <dbReference type="ChEBI" id="CHEBI:58349"/>
        <dbReference type="EC" id="1.1.1.169"/>
    </reaction>
</comment>
<protein>
    <recommendedName>
        <fullName evidence="5 11">2-dehydropantoate 2-reductase</fullName>
        <ecNumber evidence="4 11">1.1.1.169</ecNumber>
    </recommendedName>
    <alternativeName>
        <fullName evidence="9 11">Ketopantoate reductase</fullName>
    </alternativeName>
</protein>
<dbReference type="Pfam" id="PF08546">
    <property type="entry name" value="ApbA_C"/>
    <property type="match status" value="1"/>
</dbReference>
<dbReference type="SUPFAM" id="SSF48179">
    <property type="entry name" value="6-phosphogluconate dehydrogenase C-terminal domain-like"/>
    <property type="match status" value="1"/>
</dbReference>
<evidence type="ECO:0000313" key="15">
    <source>
        <dbReference type="Proteomes" id="UP001589776"/>
    </source>
</evidence>
<dbReference type="InterPro" id="IPR036291">
    <property type="entry name" value="NAD(P)-bd_dom_sf"/>
</dbReference>
<evidence type="ECO:0000259" key="13">
    <source>
        <dbReference type="Pfam" id="PF08546"/>
    </source>
</evidence>
<name>A0ABV6DU94_9BACL</name>
<evidence type="ECO:0000256" key="10">
    <source>
        <dbReference type="ARBA" id="ARBA00048793"/>
    </source>
</evidence>
<dbReference type="InterPro" id="IPR008927">
    <property type="entry name" value="6-PGluconate_DH-like_C_sf"/>
</dbReference>
<dbReference type="Proteomes" id="UP001589776">
    <property type="component" value="Unassembled WGS sequence"/>
</dbReference>
<dbReference type="Gene3D" id="1.10.1040.10">
    <property type="entry name" value="N-(1-d-carboxylethyl)-l-norvaline Dehydrogenase, domain 2"/>
    <property type="match status" value="1"/>
</dbReference>
<dbReference type="PANTHER" id="PTHR43765">
    <property type="entry name" value="2-DEHYDROPANTOATE 2-REDUCTASE-RELATED"/>
    <property type="match status" value="1"/>
</dbReference>
<dbReference type="Gene3D" id="3.40.50.720">
    <property type="entry name" value="NAD(P)-binding Rossmann-like Domain"/>
    <property type="match status" value="1"/>
</dbReference>
<evidence type="ECO:0000256" key="11">
    <source>
        <dbReference type="RuleBase" id="RU362068"/>
    </source>
</evidence>
<feature type="domain" description="Ketopantoate reductase C-terminal" evidence="13">
    <location>
        <begin position="191"/>
        <end position="312"/>
    </location>
</feature>
<dbReference type="SUPFAM" id="SSF51735">
    <property type="entry name" value="NAD(P)-binding Rossmann-fold domains"/>
    <property type="match status" value="1"/>
</dbReference>
<evidence type="ECO:0000256" key="5">
    <source>
        <dbReference type="ARBA" id="ARBA00019465"/>
    </source>
</evidence>
<sequence>MHIAIIGAGSVGLLLAGKLAASGAARITVVTRAKEQADALNEKGITVTSGRASARGNVTAIPFAVWSSSQALELPYDWVFLTVKQQAIDSLMLNALGAMNRPVNGLVCWQNGVGHIERIADVFPLDRIYIAVTTEGARRLALSEVAHTGTGHTELGAAAGQVLDNASQPMQKILEGLLNQAGFQASVSKHIVSSIWYKLLVNAVVNPLTALVRKPNGELLASDETATLIRSLAKEGLSVALAEGAELDEDSVLRRIQDVCRRTADNRSSMLQDVDAGRRTENEWVSGAVARLAAKHGLSVPATETIYRIIREWERGR</sequence>
<evidence type="ECO:0000256" key="6">
    <source>
        <dbReference type="ARBA" id="ARBA00022655"/>
    </source>
</evidence>
<evidence type="ECO:0000256" key="9">
    <source>
        <dbReference type="ARBA" id="ARBA00032024"/>
    </source>
</evidence>
<dbReference type="RefSeq" id="WP_377474210.1">
    <property type="nucleotide sequence ID" value="NZ_JBHLWN010000114.1"/>
</dbReference>
<evidence type="ECO:0000256" key="1">
    <source>
        <dbReference type="ARBA" id="ARBA00002919"/>
    </source>
</evidence>
<dbReference type="NCBIfam" id="TIGR00745">
    <property type="entry name" value="apbA_panE"/>
    <property type="match status" value="1"/>
</dbReference>
<keyword evidence="6 11" id="KW-0566">Pantothenate biosynthesis</keyword>
<accession>A0ABV6DU94</accession>
<dbReference type="InterPro" id="IPR013328">
    <property type="entry name" value="6PGD_dom2"/>
</dbReference>
<dbReference type="InterPro" id="IPR013332">
    <property type="entry name" value="KPR_N"/>
</dbReference>
<dbReference type="EMBL" id="JBHLWN010000114">
    <property type="protein sequence ID" value="MFC0216235.1"/>
    <property type="molecule type" value="Genomic_DNA"/>
</dbReference>
<reference evidence="14 15" key="1">
    <citation type="submission" date="2024-09" db="EMBL/GenBank/DDBJ databases">
        <authorList>
            <person name="Sun Q."/>
            <person name="Mori K."/>
        </authorList>
    </citation>
    <scope>NUCLEOTIDE SEQUENCE [LARGE SCALE GENOMIC DNA]</scope>
    <source>
        <strain evidence="14 15">CCM 7759</strain>
    </source>
</reference>
<dbReference type="InterPro" id="IPR013752">
    <property type="entry name" value="KPA_reductase"/>
</dbReference>
<dbReference type="InterPro" id="IPR003710">
    <property type="entry name" value="ApbA"/>
</dbReference>
<organism evidence="14 15">
    <name type="scientific">Paenibacillus chartarius</name>
    <dbReference type="NCBI Taxonomy" id="747481"/>
    <lineage>
        <taxon>Bacteria</taxon>
        <taxon>Bacillati</taxon>
        <taxon>Bacillota</taxon>
        <taxon>Bacilli</taxon>
        <taxon>Bacillales</taxon>
        <taxon>Paenibacillaceae</taxon>
        <taxon>Paenibacillus</taxon>
    </lineage>
</organism>
<feature type="domain" description="Ketopantoate reductase N-terminal" evidence="12">
    <location>
        <begin position="3"/>
        <end position="159"/>
    </location>
</feature>
<keyword evidence="15" id="KW-1185">Reference proteome</keyword>
<comment type="caution">
    <text evidence="14">The sequence shown here is derived from an EMBL/GenBank/DDBJ whole genome shotgun (WGS) entry which is preliminary data.</text>
</comment>
<comment type="similarity">
    <text evidence="3 11">Belongs to the ketopantoate reductase family.</text>
</comment>